<reference evidence="4 5" key="1">
    <citation type="submission" date="2016-05" db="EMBL/GenBank/DDBJ databases">
        <title>Niabella ginsenosidivorans BS26 whole genome sequencing.</title>
        <authorList>
            <person name="Im W.T."/>
            <person name="Siddiqi M.Z."/>
        </authorList>
    </citation>
    <scope>NUCLEOTIDE SEQUENCE [LARGE SCALE GENOMIC DNA]</scope>
    <source>
        <strain evidence="4 5">BS26</strain>
    </source>
</reference>
<gene>
    <name evidence="4" type="ORF">A8C56_04370</name>
</gene>
<evidence type="ECO:0000313" key="5">
    <source>
        <dbReference type="Proteomes" id="UP000077667"/>
    </source>
</evidence>
<dbReference type="InterPro" id="IPR036278">
    <property type="entry name" value="Sialidase_sf"/>
</dbReference>
<feature type="domain" description="BT-1020-like structural beta-sandwich" evidence="2">
    <location>
        <begin position="427"/>
        <end position="586"/>
    </location>
</feature>
<accession>A0A1A9HZ04</accession>
<sequence>MKKALNILCVLLLYTGMANAQQDTVRYVGETLSNVDYHHGQLTPAVGVHNIQVFRANREHPEWAGGLNWTYNHQPMLVYWNNRFYLHFLSDPVGEHVPPGKTVLITSEDGYRWSAPVTLFPEYKLPDGFQKEGRTEVAHNSFAVMHQRIGFYVSKEKRLFALGFYGIALGPKDDPNDGRGVGRVIREIKRDGSFGPVYFLRYNHRFSEKNTHYPFYKSAKDKGLVAACEEILATPLLMQQMVEEADRNDPLIPLKKDYKAFNYYHLPDGRVAGLWKYALTSISSNEGKSWEYTPTRAPGFVNANAKIWGQRTSDGKYITVYNPSEFRWPLALSVSDDGLHYKNLLLVNGEITSLRYGGAYKSYGPQYVRGIQEMDGKTPDGNVWVGYSMNKEDIWVAKIPVPVKSGVTGNVADDFEAVKPDEALKNWNLYSPLWAPVGIERSGGKNVLSLADYDPFDFAKAERVVPEAAKMKIAFSITPQQTANGRLDIELQDAKNTACVRISFDSTGAILTKAGYRDRALAKYEAGKTYNFVIELDAGKRFYTVTINDAKPVNGIFFAPVHKVHHVTFRTGSVRRFPDADTPTDQDYDLPRAGEKDQKAIYQIGYFKAVHQ</sequence>
<feature type="chain" id="PRO_5008389615" evidence="1">
    <location>
        <begin position="21"/>
        <end position="612"/>
    </location>
</feature>
<protein>
    <submittedName>
        <fullName evidence="4">Six-hairpin glycosidase</fullName>
    </submittedName>
</protein>
<evidence type="ECO:0000259" key="2">
    <source>
        <dbReference type="Pfam" id="PF22585"/>
    </source>
</evidence>
<dbReference type="InterPro" id="IPR054490">
    <property type="entry name" value="BT_1020-like_b-sandwich_1"/>
</dbReference>
<dbReference type="Proteomes" id="UP000077667">
    <property type="component" value="Chromosome"/>
</dbReference>
<feature type="signal peptide" evidence="1">
    <location>
        <begin position="1"/>
        <end position="20"/>
    </location>
</feature>
<dbReference type="CDD" id="cd15482">
    <property type="entry name" value="Sialidase_non-viral"/>
    <property type="match status" value="1"/>
</dbReference>
<dbReference type="SUPFAM" id="SSF50939">
    <property type="entry name" value="Sialidases"/>
    <property type="match status" value="1"/>
</dbReference>
<dbReference type="Pfam" id="PF22585">
    <property type="entry name" value="Sialidase-like_CBM"/>
    <property type="match status" value="1"/>
</dbReference>
<keyword evidence="4" id="KW-0326">Glycosidase</keyword>
<dbReference type="EMBL" id="CP015772">
    <property type="protein sequence ID" value="ANH80315.1"/>
    <property type="molecule type" value="Genomic_DNA"/>
</dbReference>
<keyword evidence="4" id="KW-0378">Hydrolase</keyword>
<keyword evidence="5" id="KW-1185">Reference proteome</keyword>
<keyword evidence="1" id="KW-0732">Signal</keyword>
<name>A0A1A9HZ04_9BACT</name>
<dbReference type="OrthoDB" id="177453at2"/>
<evidence type="ECO:0000259" key="3">
    <source>
        <dbReference type="Pfam" id="PF24067"/>
    </source>
</evidence>
<dbReference type="STRING" id="1176587.A8C56_04370"/>
<dbReference type="KEGG" id="nia:A8C56_04370"/>
<dbReference type="InterPro" id="IPR056425">
    <property type="entry name" value="Beta-prop_BT_1020"/>
</dbReference>
<organism evidence="4 5">
    <name type="scientific">Niabella ginsenosidivorans</name>
    <dbReference type="NCBI Taxonomy" id="1176587"/>
    <lineage>
        <taxon>Bacteria</taxon>
        <taxon>Pseudomonadati</taxon>
        <taxon>Bacteroidota</taxon>
        <taxon>Chitinophagia</taxon>
        <taxon>Chitinophagales</taxon>
        <taxon>Chitinophagaceae</taxon>
        <taxon>Niabella</taxon>
    </lineage>
</organism>
<dbReference type="Pfam" id="PF24067">
    <property type="entry name" value="Beta-prop_BT_1020"/>
    <property type="match status" value="1"/>
</dbReference>
<evidence type="ECO:0000313" key="4">
    <source>
        <dbReference type="EMBL" id="ANH80315.1"/>
    </source>
</evidence>
<evidence type="ECO:0000256" key="1">
    <source>
        <dbReference type="SAM" id="SignalP"/>
    </source>
</evidence>
<dbReference type="AlphaFoldDB" id="A0A1A9HZ04"/>
<proteinExistence type="predicted"/>
<dbReference type="GO" id="GO:0016798">
    <property type="term" value="F:hydrolase activity, acting on glycosyl bonds"/>
    <property type="evidence" value="ECO:0007669"/>
    <property type="project" value="UniProtKB-KW"/>
</dbReference>
<feature type="domain" description="BT-1020-like N-terminal beta-propeller" evidence="3">
    <location>
        <begin position="23"/>
        <end position="258"/>
    </location>
</feature>